<dbReference type="RefSeq" id="WP_267624278.1">
    <property type="nucleotide sequence ID" value="NZ_JAODIW010000008.1"/>
</dbReference>
<evidence type="ECO:0000313" key="2">
    <source>
        <dbReference type="EMBL" id="MFC4358143.1"/>
    </source>
</evidence>
<dbReference type="Pfam" id="PF08309">
    <property type="entry name" value="LVIVD"/>
    <property type="match status" value="2"/>
</dbReference>
<dbReference type="AlphaFoldDB" id="A0ABD5PBU2"/>
<dbReference type="InterPro" id="IPR013211">
    <property type="entry name" value="LVIVD"/>
</dbReference>
<dbReference type="Proteomes" id="UP001595921">
    <property type="component" value="Unassembled WGS sequence"/>
</dbReference>
<comment type="caution">
    <text evidence="2">The sequence shown here is derived from an EMBL/GenBank/DDBJ whole genome shotgun (WGS) entry which is preliminary data.</text>
</comment>
<organism evidence="2 3">
    <name type="scientific">Halobium salinum</name>
    <dbReference type="NCBI Taxonomy" id="1364940"/>
    <lineage>
        <taxon>Archaea</taxon>
        <taxon>Methanobacteriati</taxon>
        <taxon>Methanobacteriota</taxon>
        <taxon>Stenosarchaea group</taxon>
        <taxon>Halobacteria</taxon>
        <taxon>Halobacteriales</taxon>
        <taxon>Haloferacaceae</taxon>
        <taxon>Halobium</taxon>
    </lineage>
</organism>
<name>A0ABD5PBU2_9EURY</name>
<evidence type="ECO:0000313" key="3">
    <source>
        <dbReference type="Proteomes" id="UP001595921"/>
    </source>
</evidence>
<dbReference type="SUPFAM" id="SSF101908">
    <property type="entry name" value="Putative isomerase YbhE"/>
    <property type="match status" value="1"/>
</dbReference>
<protein>
    <submittedName>
        <fullName evidence="2">LVIVD repeat-containing protein</fullName>
    </submittedName>
</protein>
<dbReference type="EMBL" id="JBHSDS010000006">
    <property type="protein sequence ID" value="MFC4358143.1"/>
    <property type="molecule type" value="Genomic_DNA"/>
</dbReference>
<evidence type="ECO:0000256" key="1">
    <source>
        <dbReference type="SAM" id="MobiDB-lite"/>
    </source>
</evidence>
<reference evidence="2 3" key="1">
    <citation type="journal article" date="2019" name="Int. J. Syst. Evol. Microbiol.">
        <title>The Global Catalogue of Microorganisms (GCM) 10K type strain sequencing project: providing services to taxonomists for standard genome sequencing and annotation.</title>
        <authorList>
            <consortium name="The Broad Institute Genomics Platform"/>
            <consortium name="The Broad Institute Genome Sequencing Center for Infectious Disease"/>
            <person name="Wu L."/>
            <person name="Ma J."/>
        </authorList>
    </citation>
    <scope>NUCLEOTIDE SEQUENCE [LARGE SCALE GENOMIC DNA]</scope>
    <source>
        <strain evidence="2 3">CGMCC 1.12553</strain>
    </source>
</reference>
<feature type="region of interest" description="Disordered" evidence="1">
    <location>
        <begin position="414"/>
        <end position="500"/>
    </location>
</feature>
<sequence length="527" mass="55851">MRRRDVLRAGAAALGAGVLGTSRVGAHPGFYRPYAELPLEGAKEAVVSDDGGTAFVATTTGYATVDVSTYDSPSVLADRRNPLADRENGPLRGIYDVKQEGDTLLVVGPANPLGDALHGLLVVDVSDPANPEERAFFETDYPIHNCFLRDGYAYLTGNDGERNPVVVVDVSGSESESASEPTEVARWSIADHDEAWLEVPSGVRPVHDVWVQGGVAYLVCWDTGTWLLDVSDPTNPTYLTDFRGQPLSELRAIESRGAARRTGLTPPGNDHFVALNEDGSLLGVGMESWAMETEEGIVGGPSGIDLYDLSDRTNPERVATIEPPRTDRPTMEGVWTTSHNFEFRDGTLYTSWYQGGVKLYDVSDPANPQEFAWWRDPDEARFWTARAAVPGESYVASDMGSDYAGSDASLYVFPDHAGDQRDPPSLTSGNGSVGRAGGNTSATTTDDGIVTATPTPGTNGSGDGTADAGSETGETADDGGSAGTTAGDGRSETSAPGFGAGAALTALGLGAWQYRRRARGREAERDE</sequence>
<gene>
    <name evidence="2" type="ORF">ACFO0N_09300</name>
</gene>
<keyword evidence="3" id="KW-1185">Reference proteome</keyword>
<proteinExistence type="predicted"/>
<feature type="compositionally biased region" description="Polar residues" evidence="1">
    <location>
        <begin position="438"/>
        <end position="458"/>
    </location>
</feature>
<accession>A0ABD5PBU2</accession>